<dbReference type="RefSeq" id="XP_018267865.1">
    <property type="nucleotide sequence ID" value="XM_018418340.1"/>
</dbReference>
<dbReference type="AlphaFoldDB" id="A0A0P9GWL4"/>
<dbReference type="InterPro" id="IPR032675">
    <property type="entry name" value="LRR_dom_sf"/>
</dbReference>
<organism evidence="1 2">
    <name type="scientific">Rhodotorula graminis (strain WP1)</name>
    <dbReference type="NCBI Taxonomy" id="578459"/>
    <lineage>
        <taxon>Eukaryota</taxon>
        <taxon>Fungi</taxon>
        <taxon>Dikarya</taxon>
        <taxon>Basidiomycota</taxon>
        <taxon>Pucciniomycotina</taxon>
        <taxon>Microbotryomycetes</taxon>
        <taxon>Sporidiobolales</taxon>
        <taxon>Sporidiobolaceae</taxon>
        <taxon>Rhodotorula</taxon>
    </lineage>
</organism>
<proteinExistence type="predicted"/>
<dbReference type="Gene3D" id="3.80.10.10">
    <property type="entry name" value="Ribonuclease Inhibitor"/>
    <property type="match status" value="1"/>
</dbReference>
<accession>A0A0P9GWL4</accession>
<evidence type="ECO:0000313" key="2">
    <source>
        <dbReference type="Proteomes" id="UP000053890"/>
    </source>
</evidence>
<reference evidence="1 2" key="1">
    <citation type="journal article" date="2015" name="Front. Microbiol.">
        <title>Genome sequence of the plant growth promoting endophytic yeast Rhodotorula graminis WP1.</title>
        <authorList>
            <person name="Firrincieli A."/>
            <person name="Otillar R."/>
            <person name="Salamov A."/>
            <person name="Schmutz J."/>
            <person name="Khan Z."/>
            <person name="Redman R.S."/>
            <person name="Fleck N.D."/>
            <person name="Lindquist E."/>
            <person name="Grigoriev I.V."/>
            <person name="Doty S.L."/>
        </authorList>
    </citation>
    <scope>NUCLEOTIDE SEQUENCE [LARGE SCALE GENOMIC DNA]</scope>
    <source>
        <strain evidence="1 2">WP1</strain>
    </source>
</reference>
<gene>
    <name evidence="1" type="ORF">RHOBADRAFT_56429</name>
</gene>
<sequence>MVTSYSFSTLPAELLSRVAELVHEQDVAFAKLLEVDPIKRADSPPTQRDLELDIVSGLWSYWYGRGIKALARVDRATRAAALPHLYQNITAKQTHTSWFRYEVLGEDLAQHVRHLEITDNDLVLPKLAESVACALRRLPNLSSLVLGYCALAKLDDPQPGVKASQRDAMLRGALRVALGKVTSLQLDHPDVERFLAALRYASGSRLRRLCLTGPRWKTSRRAEVRAVCRGLVGLVELEINHLSDDTSAAMRRDLRLPSVRSVVLATGLSYEDDLALAHFIAPSITYLAIYNPICADEISAPESEVPSPSPLLPTLRTIALDCDFYRDDLHEITLPSLEHYDLSVRYDSSSFPLDLDEMPFDSPHLRTITVSLRPLYLDEPHRAFEDTCAAAGVRLVVHTRPFDSDVIADTKSFVIDWSSDPPISPSTSHGAVLKQLFDWAGRRAQWLSDVGDAAGLRELADAAVRLQERRIIEGS</sequence>
<name>A0A0P9GWL4_RHOGW</name>
<dbReference type="OrthoDB" id="2520614at2759"/>
<dbReference type="Proteomes" id="UP000053890">
    <property type="component" value="Unassembled WGS sequence"/>
</dbReference>
<dbReference type="GeneID" id="28978787"/>
<keyword evidence="2" id="KW-1185">Reference proteome</keyword>
<dbReference type="EMBL" id="KQ474091">
    <property type="protein sequence ID" value="KPV71816.1"/>
    <property type="molecule type" value="Genomic_DNA"/>
</dbReference>
<protein>
    <submittedName>
        <fullName evidence="1">Uncharacterized protein</fullName>
    </submittedName>
</protein>
<dbReference type="SUPFAM" id="SSF52058">
    <property type="entry name" value="L domain-like"/>
    <property type="match status" value="1"/>
</dbReference>
<evidence type="ECO:0000313" key="1">
    <source>
        <dbReference type="EMBL" id="KPV71816.1"/>
    </source>
</evidence>